<evidence type="ECO:0000313" key="2">
    <source>
        <dbReference type="Proteomes" id="UP000814172"/>
    </source>
</evidence>
<evidence type="ECO:0000313" key="1">
    <source>
        <dbReference type="EMBL" id="MCF5059278.1"/>
    </source>
</evidence>
<dbReference type="Proteomes" id="UP000814172">
    <property type="component" value="Unassembled WGS sequence"/>
</dbReference>
<keyword evidence="2" id="KW-1185">Reference proteome</keyword>
<reference evidence="1 2" key="1">
    <citation type="submission" date="2019-11" db="EMBL/GenBank/DDBJ databases">
        <title>Epiphytic Pseudomonas syringae from cherry orchards.</title>
        <authorList>
            <person name="Hulin M.T."/>
        </authorList>
    </citation>
    <scope>NUCLEOTIDE SEQUENCE [LARGE SCALE GENOMIC DNA]</scope>
    <source>
        <strain evidence="1 2">PA-6-9F</strain>
    </source>
</reference>
<gene>
    <name evidence="1" type="ORF">GIW75_20225</name>
</gene>
<dbReference type="RefSeq" id="WP_138962788.1">
    <property type="nucleotide sequence ID" value="NZ_WKEB01000057.1"/>
</dbReference>
<name>A0AAW5ADQ3_9PSED</name>
<dbReference type="AlphaFoldDB" id="A0AAW5ADQ3"/>
<comment type="caution">
    <text evidence="1">The sequence shown here is derived from an EMBL/GenBank/DDBJ whole genome shotgun (WGS) entry which is preliminary data.</text>
</comment>
<sequence length="152" mass="16992">MSKVFYVPGQPSIIDYAREIGPNQWATRCRMLMLAELHICHPGAVLGDEESFLLAQEAALGTPPQEISEARYEYALTRLQVLDFAAVGKDFSFKLEKFEVGNLTRIYARCNGRYWTFVGLATLTHQMIVQRVTLSAAGAGPEVRQAYATHSH</sequence>
<dbReference type="EMBL" id="WKEW01000081">
    <property type="protein sequence ID" value="MCF5059278.1"/>
    <property type="molecule type" value="Genomic_DNA"/>
</dbReference>
<protein>
    <submittedName>
        <fullName evidence="1">Uncharacterized protein</fullName>
    </submittedName>
</protein>
<organism evidence="1 2">
    <name type="scientific">Pseudomonas proteolytica</name>
    <dbReference type="NCBI Taxonomy" id="219574"/>
    <lineage>
        <taxon>Bacteria</taxon>
        <taxon>Pseudomonadati</taxon>
        <taxon>Pseudomonadota</taxon>
        <taxon>Gammaproteobacteria</taxon>
        <taxon>Pseudomonadales</taxon>
        <taxon>Pseudomonadaceae</taxon>
        <taxon>Pseudomonas</taxon>
    </lineage>
</organism>
<proteinExistence type="predicted"/>
<accession>A0AAW5ADQ3</accession>